<keyword evidence="4" id="KW-0238">DNA-binding</keyword>
<dbReference type="InterPro" id="IPR050595">
    <property type="entry name" value="Bact_response_regulator"/>
</dbReference>
<dbReference type="Gene3D" id="3.40.50.2300">
    <property type="match status" value="1"/>
</dbReference>
<dbReference type="PANTHER" id="PTHR44591:SF3">
    <property type="entry name" value="RESPONSE REGULATORY DOMAIN-CONTAINING PROTEIN"/>
    <property type="match status" value="1"/>
</dbReference>
<organism evidence="8 9">
    <name type="scientific">Candidatus Scalindua brodae</name>
    <dbReference type="NCBI Taxonomy" id="237368"/>
    <lineage>
        <taxon>Bacteria</taxon>
        <taxon>Pseudomonadati</taxon>
        <taxon>Planctomycetota</taxon>
        <taxon>Candidatus Brocadiia</taxon>
        <taxon>Candidatus Brocadiales</taxon>
        <taxon>Candidatus Scalinduaceae</taxon>
        <taxon>Candidatus Scalindua</taxon>
    </lineage>
</organism>
<evidence type="ECO:0000256" key="3">
    <source>
        <dbReference type="ARBA" id="ARBA00023015"/>
    </source>
</evidence>
<dbReference type="Pfam" id="PF00072">
    <property type="entry name" value="Response_reg"/>
    <property type="match status" value="1"/>
</dbReference>
<evidence type="ECO:0000256" key="1">
    <source>
        <dbReference type="ARBA" id="ARBA00022553"/>
    </source>
</evidence>
<keyword evidence="2" id="KW-0902">Two-component regulatory system</keyword>
<dbReference type="GO" id="GO:0000160">
    <property type="term" value="P:phosphorelay signal transduction system"/>
    <property type="evidence" value="ECO:0007669"/>
    <property type="project" value="UniProtKB-KW"/>
</dbReference>
<feature type="domain" description="Response regulatory" evidence="7">
    <location>
        <begin position="3"/>
        <end position="117"/>
    </location>
</feature>
<feature type="modified residue" description="4-aspartylphosphate" evidence="6">
    <location>
        <position position="52"/>
    </location>
</feature>
<evidence type="ECO:0000313" key="9">
    <source>
        <dbReference type="Proteomes" id="UP000030652"/>
    </source>
</evidence>
<dbReference type="PANTHER" id="PTHR44591">
    <property type="entry name" value="STRESS RESPONSE REGULATOR PROTEIN 1"/>
    <property type="match status" value="1"/>
</dbReference>
<evidence type="ECO:0000259" key="7">
    <source>
        <dbReference type="PROSITE" id="PS50110"/>
    </source>
</evidence>
<dbReference type="InterPro" id="IPR011006">
    <property type="entry name" value="CheY-like_superfamily"/>
</dbReference>
<accession>A0A0B0EHD2</accession>
<dbReference type="Proteomes" id="UP000030652">
    <property type="component" value="Unassembled WGS sequence"/>
</dbReference>
<dbReference type="SUPFAM" id="SSF52172">
    <property type="entry name" value="CheY-like"/>
    <property type="match status" value="1"/>
</dbReference>
<keyword evidence="3" id="KW-0805">Transcription regulation</keyword>
<evidence type="ECO:0000256" key="5">
    <source>
        <dbReference type="ARBA" id="ARBA00023163"/>
    </source>
</evidence>
<evidence type="ECO:0000256" key="4">
    <source>
        <dbReference type="ARBA" id="ARBA00023125"/>
    </source>
</evidence>
<dbReference type="SMART" id="SM00448">
    <property type="entry name" value="REC"/>
    <property type="match status" value="1"/>
</dbReference>
<name>A0A0B0EHD2_9BACT</name>
<dbReference type="AlphaFoldDB" id="A0A0B0EHD2"/>
<proteinExistence type="predicted"/>
<evidence type="ECO:0000313" key="8">
    <source>
        <dbReference type="EMBL" id="KHE91441.1"/>
    </source>
</evidence>
<dbReference type="FunFam" id="3.40.50.2300:FF:000001">
    <property type="entry name" value="DNA-binding response regulator PhoB"/>
    <property type="match status" value="1"/>
</dbReference>
<comment type="caution">
    <text evidence="8">The sequence shown here is derived from an EMBL/GenBank/DDBJ whole genome shotgun (WGS) entry which is preliminary data.</text>
</comment>
<gene>
    <name evidence="8" type="ORF">SCABRO_02803</name>
</gene>
<sequence length="122" mass="13712">MSTILVVDDEVKACELLKRFLEMKGYGVIVANNGEDAIEKVKNEKPDAMLLDIRMPGIDGIEVLKRIREFDKGIGIIMVTAVKEEHIGKEALKSGADEYITKPIDFNYLETSLLVDLVMRNE</sequence>
<keyword evidence="1 6" id="KW-0597">Phosphoprotein</keyword>
<evidence type="ECO:0000256" key="6">
    <source>
        <dbReference type="PROSITE-ProRule" id="PRU00169"/>
    </source>
</evidence>
<dbReference type="PROSITE" id="PS50110">
    <property type="entry name" value="RESPONSE_REGULATORY"/>
    <property type="match status" value="1"/>
</dbReference>
<protein>
    <submittedName>
        <fullName evidence="8">Two-component response regulator</fullName>
    </submittedName>
</protein>
<dbReference type="InterPro" id="IPR001789">
    <property type="entry name" value="Sig_transdc_resp-reg_receiver"/>
</dbReference>
<dbReference type="GO" id="GO:0003677">
    <property type="term" value="F:DNA binding"/>
    <property type="evidence" value="ECO:0007669"/>
    <property type="project" value="UniProtKB-KW"/>
</dbReference>
<evidence type="ECO:0000256" key="2">
    <source>
        <dbReference type="ARBA" id="ARBA00023012"/>
    </source>
</evidence>
<keyword evidence="5" id="KW-0804">Transcription</keyword>
<dbReference type="CDD" id="cd17574">
    <property type="entry name" value="REC_OmpR"/>
    <property type="match status" value="1"/>
</dbReference>
<dbReference type="eggNOG" id="COG2204">
    <property type="taxonomic scope" value="Bacteria"/>
</dbReference>
<dbReference type="EMBL" id="JRYO01000196">
    <property type="protein sequence ID" value="KHE91441.1"/>
    <property type="molecule type" value="Genomic_DNA"/>
</dbReference>
<reference evidence="8 9" key="1">
    <citation type="submission" date="2014-10" db="EMBL/GenBank/DDBJ databases">
        <title>Draft genome of anammox bacterium scalindua brodae, obtained using differential coverage binning of sequence data from two enrichment reactors.</title>
        <authorList>
            <person name="Speth D.R."/>
            <person name="Russ L."/>
            <person name="Kartal B."/>
            <person name="Op den Camp H.J."/>
            <person name="Dutilh B.E."/>
            <person name="Jetten M.S."/>
        </authorList>
    </citation>
    <scope>NUCLEOTIDE SEQUENCE [LARGE SCALE GENOMIC DNA]</scope>
    <source>
        <strain evidence="8">RU1</strain>
    </source>
</reference>